<evidence type="ECO:0000313" key="8">
    <source>
        <dbReference type="Proteomes" id="UP000298488"/>
    </source>
</evidence>
<dbReference type="InterPro" id="IPR003439">
    <property type="entry name" value="ABC_transporter-like_ATP-bd"/>
</dbReference>
<evidence type="ECO:0000313" key="7">
    <source>
        <dbReference type="EMBL" id="TFB79472.1"/>
    </source>
</evidence>
<dbReference type="PROSITE" id="PS50893">
    <property type="entry name" value="ABC_TRANSPORTER_2"/>
    <property type="match status" value="1"/>
</dbReference>
<dbReference type="SMART" id="SM00382">
    <property type="entry name" value="AAA"/>
    <property type="match status" value="1"/>
</dbReference>
<evidence type="ECO:0000256" key="4">
    <source>
        <dbReference type="ARBA" id="ARBA00022840"/>
    </source>
</evidence>
<keyword evidence="6" id="KW-0472">Membrane</keyword>
<dbReference type="InterPro" id="IPR027417">
    <property type="entry name" value="P-loop_NTPase"/>
</dbReference>
<dbReference type="Proteomes" id="UP000298488">
    <property type="component" value="Unassembled WGS sequence"/>
</dbReference>
<dbReference type="Pfam" id="PF00005">
    <property type="entry name" value="ABC_tran"/>
    <property type="match status" value="1"/>
</dbReference>
<dbReference type="EMBL" id="SOFI01000003">
    <property type="protein sequence ID" value="TFB79472.1"/>
    <property type="molecule type" value="Genomic_DNA"/>
</dbReference>
<keyword evidence="3" id="KW-0547">Nucleotide-binding</keyword>
<comment type="subcellular location">
    <subcellularLocation>
        <location evidence="1">Cell membrane</location>
        <topology evidence="1">Multi-pass membrane protein</topology>
    </subcellularLocation>
</comment>
<evidence type="ECO:0000256" key="6">
    <source>
        <dbReference type="ARBA" id="ARBA00023136"/>
    </source>
</evidence>
<organism evidence="7 8">
    <name type="scientific">Terrimesophilobacter mesophilus</name>
    <dbReference type="NCBI Taxonomy" id="433647"/>
    <lineage>
        <taxon>Bacteria</taxon>
        <taxon>Bacillati</taxon>
        <taxon>Actinomycetota</taxon>
        <taxon>Actinomycetes</taxon>
        <taxon>Micrococcales</taxon>
        <taxon>Microbacteriaceae</taxon>
        <taxon>Terrimesophilobacter</taxon>
    </lineage>
</organism>
<evidence type="ECO:0000256" key="5">
    <source>
        <dbReference type="ARBA" id="ARBA00022989"/>
    </source>
</evidence>
<keyword evidence="5" id="KW-1133">Transmembrane helix</keyword>
<evidence type="ECO:0000256" key="3">
    <source>
        <dbReference type="ARBA" id="ARBA00022741"/>
    </source>
</evidence>
<dbReference type="GO" id="GO:0005886">
    <property type="term" value="C:plasma membrane"/>
    <property type="evidence" value="ECO:0007669"/>
    <property type="project" value="UniProtKB-SubCell"/>
</dbReference>
<dbReference type="InterPro" id="IPR003593">
    <property type="entry name" value="AAA+_ATPase"/>
</dbReference>
<dbReference type="PROSITE" id="PS00211">
    <property type="entry name" value="ABC_TRANSPORTER_1"/>
    <property type="match status" value="1"/>
</dbReference>
<dbReference type="PANTHER" id="PTHR24221">
    <property type="entry name" value="ATP-BINDING CASSETTE SUB-FAMILY B"/>
    <property type="match status" value="1"/>
</dbReference>
<protein>
    <submittedName>
        <fullName evidence="7">ABC transporter ATP-binding protein</fullName>
    </submittedName>
</protein>
<dbReference type="InterPro" id="IPR011527">
    <property type="entry name" value="ABC1_TM_dom"/>
</dbReference>
<evidence type="ECO:0000256" key="1">
    <source>
        <dbReference type="ARBA" id="ARBA00004651"/>
    </source>
</evidence>
<dbReference type="Gene3D" id="3.40.50.300">
    <property type="entry name" value="P-loop containing nucleotide triphosphate hydrolases"/>
    <property type="match status" value="1"/>
</dbReference>
<dbReference type="InterPro" id="IPR039421">
    <property type="entry name" value="Type_1_exporter"/>
</dbReference>
<proteinExistence type="predicted"/>
<dbReference type="AlphaFoldDB" id="A0A4R8VBQ6"/>
<dbReference type="GO" id="GO:0016887">
    <property type="term" value="F:ATP hydrolysis activity"/>
    <property type="evidence" value="ECO:0007669"/>
    <property type="project" value="InterPro"/>
</dbReference>
<dbReference type="SUPFAM" id="SSF52540">
    <property type="entry name" value="P-loop containing nucleoside triphosphate hydrolases"/>
    <property type="match status" value="1"/>
</dbReference>
<dbReference type="InterPro" id="IPR036640">
    <property type="entry name" value="ABC1_TM_sf"/>
</dbReference>
<dbReference type="InterPro" id="IPR017871">
    <property type="entry name" value="ABC_transporter-like_CS"/>
</dbReference>
<reference evidence="7 8" key="1">
    <citation type="submission" date="2019-03" db="EMBL/GenBank/DDBJ databases">
        <title>Genomics of glacier-inhabiting Cryobacterium strains.</title>
        <authorList>
            <person name="Liu Q."/>
            <person name="Xin Y.-H."/>
        </authorList>
    </citation>
    <scope>NUCLEOTIDE SEQUENCE [LARGE SCALE GENOMIC DNA]</scope>
    <source>
        <strain evidence="7 8">CGMCC 1.10440</strain>
    </source>
</reference>
<dbReference type="OrthoDB" id="9806127at2"/>
<sequence length="594" mass="64025">MNAMLKLYRDVLTLLPPASQRFLVIYSMSLSLLSILDASALGLLAVVITPIISGAPLVLPVFGRISDLGLIIMLGLVCLLIIVKGVLSVAVIWRATRTFARFELEIGSRLFDSYIASSWVERLKRNSADVVRLTDSSVSATVSSFLRPLTTLPGEIFSFVTVVAVLAVVQPLVALMTVVYLGLLGAVMFFWITRRSREAGRVALRYSLRSSRLITEMVGALKEVTLRNKAGEAAAVVRRNRTHTTRARSNAQFLNQVPRYVLESGLVGGFILVGITGYLVGSFAGAATAVALFGLAGFRMAPSVVRMQSIASQVAVSTPDVRRVLDEIRRSEESSAESVARVQHPLPENPRRITAENLCFRYRPDAPDAVRGVNLSIEFGSTVSFVGVSGAGKSTMVDILLGLVEPTEGTIEIDGVPLADVSRAWRSRVAYVPQDVSLFDASVAQNVALTWADGFDPDRVRRALDKAQLLDIIEAREGGINSPIGERGLSLSGGQRQRLGIARALYAEPLVLVMDEATSALDTATEAAVTDAIRHLRGSMTIVTVAHRLATVKASDQIFFMRDAEIAASGTFEELIKTVPDFANQAKLAGLAGD</sequence>
<comment type="caution">
    <text evidence="7">The sequence shown here is derived from an EMBL/GenBank/DDBJ whole genome shotgun (WGS) entry which is preliminary data.</text>
</comment>
<keyword evidence="4 7" id="KW-0067">ATP-binding</keyword>
<dbReference type="Gene3D" id="1.20.1560.10">
    <property type="entry name" value="ABC transporter type 1, transmembrane domain"/>
    <property type="match status" value="1"/>
</dbReference>
<dbReference type="GO" id="GO:0140359">
    <property type="term" value="F:ABC-type transporter activity"/>
    <property type="evidence" value="ECO:0007669"/>
    <property type="project" value="InterPro"/>
</dbReference>
<evidence type="ECO:0000256" key="2">
    <source>
        <dbReference type="ARBA" id="ARBA00022692"/>
    </source>
</evidence>
<keyword evidence="2" id="KW-0812">Transmembrane</keyword>
<dbReference type="PROSITE" id="PS50929">
    <property type="entry name" value="ABC_TM1F"/>
    <property type="match status" value="1"/>
</dbReference>
<dbReference type="GO" id="GO:0005524">
    <property type="term" value="F:ATP binding"/>
    <property type="evidence" value="ECO:0007669"/>
    <property type="project" value="UniProtKB-KW"/>
</dbReference>
<dbReference type="SUPFAM" id="SSF90123">
    <property type="entry name" value="ABC transporter transmembrane region"/>
    <property type="match status" value="1"/>
</dbReference>
<keyword evidence="8" id="KW-1185">Reference proteome</keyword>
<dbReference type="PANTHER" id="PTHR24221:SF654">
    <property type="entry name" value="ATP-BINDING CASSETTE SUB-FAMILY B MEMBER 6"/>
    <property type="match status" value="1"/>
</dbReference>
<name>A0A4R8VBQ6_9MICO</name>
<dbReference type="GO" id="GO:0034040">
    <property type="term" value="F:ATPase-coupled lipid transmembrane transporter activity"/>
    <property type="evidence" value="ECO:0007669"/>
    <property type="project" value="TreeGrafter"/>
</dbReference>
<accession>A0A4R8VBQ6</accession>
<gene>
    <name evidence="7" type="ORF">E3N84_05035</name>
</gene>